<dbReference type="STRING" id="112903.SAMN04490178_101297"/>
<name>A0A1H8P0U3_9FIRM</name>
<dbReference type="InterPro" id="IPR012902">
    <property type="entry name" value="N_methyl_site"/>
</dbReference>
<dbReference type="EMBL" id="FODY01000001">
    <property type="protein sequence ID" value="SEO35487.1"/>
    <property type="molecule type" value="Genomic_DNA"/>
</dbReference>
<dbReference type="OrthoDB" id="9858351at2"/>
<reference evidence="2 3" key="1">
    <citation type="submission" date="2016-10" db="EMBL/GenBank/DDBJ databases">
        <authorList>
            <person name="de Groot N.N."/>
        </authorList>
    </citation>
    <scope>NUCLEOTIDE SEQUENCE [LARGE SCALE GENOMIC DNA]</scope>
    <source>
        <strain evidence="2 3">DSM 13305</strain>
    </source>
</reference>
<dbReference type="Pfam" id="PF07963">
    <property type="entry name" value="N_methyl"/>
    <property type="match status" value="1"/>
</dbReference>
<evidence type="ECO:0000313" key="3">
    <source>
        <dbReference type="Proteomes" id="UP000198847"/>
    </source>
</evidence>
<gene>
    <name evidence="2" type="ORF">SAMN04490178_101297</name>
</gene>
<accession>A0A1H8P0U3</accession>
<keyword evidence="1" id="KW-1133">Transmembrane helix</keyword>
<protein>
    <submittedName>
        <fullName evidence="2">Type IV pilin N-term methylation site GFxxxE</fullName>
    </submittedName>
</protein>
<dbReference type="AlphaFoldDB" id="A0A1H8P0U3"/>
<evidence type="ECO:0000313" key="2">
    <source>
        <dbReference type="EMBL" id="SEO35487.1"/>
    </source>
</evidence>
<sequence>MKMGKNEKGLTIVELLVGIAILSIIGAGIFGIMFTSNQIYNTSSSRLDAATYNREVSAAITNELRYASKVKALGSTLQYTVASNSREIKLDTIQHALIANEFIIAPGQVESLNFTAKNSNGKATITAIFNLYGKSNNTVTITTINSATIE</sequence>
<keyword evidence="1" id="KW-0812">Transmembrane</keyword>
<feature type="transmembrane region" description="Helical" evidence="1">
    <location>
        <begin position="12"/>
        <end position="34"/>
    </location>
</feature>
<keyword evidence="3" id="KW-1185">Reference proteome</keyword>
<keyword evidence="1" id="KW-0472">Membrane</keyword>
<dbReference type="Proteomes" id="UP000198847">
    <property type="component" value="Unassembled WGS sequence"/>
</dbReference>
<proteinExistence type="predicted"/>
<evidence type="ECO:0000256" key="1">
    <source>
        <dbReference type="SAM" id="Phobius"/>
    </source>
</evidence>
<organism evidence="2 3">
    <name type="scientific">Propionispora vibrioides</name>
    <dbReference type="NCBI Taxonomy" id="112903"/>
    <lineage>
        <taxon>Bacteria</taxon>
        <taxon>Bacillati</taxon>
        <taxon>Bacillota</taxon>
        <taxon>Negativicutes</taxon>
        <taxon>Selenomonadales</taxon>
        <taxon>Sporomusaceae</taxon>
        <taxon>Propionispora</taxon>
    </lineage>
</organism>